<protein>
    <submittedName>
        <fullName evidence="5">MarR family transcriptional regulator</fullName>
    </submittedName>
</protein>
<feature type="domain" description="HTH marR-type" evidence="4">
    <location>
        <begin position="4"/>
        <end position="140"/>
    </location>
</feature>
<evidence type="ECO:0000256" key="1">
    <source>
        <dbReference type="ARBA" id="ARBA00023015"/>
    </source>
</evidence>
<dbReference type="GeneID" id="89521819"/>
<name>A0A4D7B1S2_9FIRM</name>
<evidence type="ECO:0000256" key="3">
    <source>
        <dbReference type="ARBA" id="ARBA00023163"/>
    </source>
</evidence>
<accession>A0A4D7B1S2</accession>
<keyword evidence="2" id="KW-0238">DNA-binding</keyword>
<dbReference type="PRINTS" id="PR00598">
    <property type="entry name" value="HTHMARR"/>
</dbReference>
<dbReference type="PANTHER" id="PTHR42756:SF1">
    <property type="entry name" value="TRANSCRIPTIONAL REPRESSOR OF EMRAB OPERON"/>
    <property type="match status" value="1"/>
</dbReference>
<dbReference type="GO" id="GO:0003677">
    <property type="term" value="F:DNA binding"/>
    <property type="evidence" value="ECO:0007669"/>
    <property type="project" value="UniProtKB-KW"/>
</dbReference>
<evidence type="ECO:0000313" key="6">
    <source>
        <dbReference type="Proteomes" id="UP000298642"/>
    </source>
</evidence>
<sequence>MQHERYVGYEIKALSNLLRRRLWGPADHPQSMLTEIEGVLIGYLCHSQGREIYQKDLERALCIRSSTASRLLKRLEDEGLVQRSMGVRDARMKRITPTLRAQALNQEAERRIAATEATLTRGISQEEIDQFLAIAEKLKQNLI</sequence>
<dbReference type="GO" id="GO:0003700">
    <property type="term" value="F:DNA-binding transcription factor activity"/>
    <property type="evidence" value="ECO:0007669"/>
    <property type="project" value="InterPro"/>
</dbReference>
<dbReference type="KEGG" id="obj:EIO64_14550"/>
<dbReference type="Gene3D" id="1.10.10.10">
    <property type="entry name" value="Winged helix-like DNA-binding domain superfamily/Winged helix DNA-binding domain"/>
    <property type="match status" value="1"/>
</dbReference>
<dbReference type="PANTHER" id="PTHR42756">
    <property type="entry name" value="TRANSCRIPTIONAL REGULATOR, MARR"/>
    <property type="match status" value="1"/>
</dbReference>
<dbReference type="AlphaFoldDB" id="A0A4D7B1S2"/>
<dbReference type="SMART" id="SM00347">
    <property type="entry name" value="HTH_MARR"/>
    <property type="match status" value="1"/>
</dbReference>
<dbReference type="InterPro" id="IPR000835">
    <property type="entry name" value="HTH_MarR-typ"/>
</dbReference>
<reference evidence="6" key="1">
    <citation type="submission" date="2018-12" db="EMBL/GenBank/DDBJ databases">
        <title>Dusodibacter welbiota gen. nov., sp. nov., isolated from human faeces and emended description of the Oscillibacter genus.</title>
        <authorList>
            <person name="Le Roy T."/>
            <person name="Van der Smissen P."/>
            <person name="Delzenne N."/>
            <person name="Muccioli G."/>
            <person name="Collet J.F."/>
            <person name="Cani P.D."/>
        </authorList>
    </citation>
    <scope>NUCLEOTIDE SEQUENCE [LARGE SCALE GENOMIC DNA]</scope>
    <source>
        <strain evidence="6">J115</strain>
    </source>
</reference>
<dbReference type="RefSeq" id="WP_021748615.1">
    <property type="nucleotide sequence ID" value="NZ_CAUWCU010000017.1"/>
</dbReference>
<keyword evidence="6" id="KW-1185">Reference proteome</keyword>
<gene>
    <name evidence="5" type="ORF">EIO64_14550</name>
</gene>
<dbReference type="InterPro" id="IPR036390">
    <property type="entry name" value="WH_DNA-bd_sf"/>
</dbReference>
<dbReference type="EMBL" id="CP034413">
    <property type="protein sequence ID" value="QCI60282.1"/>
    <property type="molecule type" value="Genomic_DNA"/>
</dbReference>
<dbReference type="Pfam" id="PF01047">
    <property type="entry name" value="MarR"/>
    <property type="match status" value="1"/>
</dbReference>
<proteinExistence type="predicted"/>
<dbReference type="SUPFAM" id="SSF46785">
    <property type="entry name" value="Winged helix' DNA-binding domain"/>
    <property type="match status" value="1"/>
</dbReference>
<dbReference type="Proteomes" id="UP000298642">
    <property type="component" value="Chromosome"/>
</dbReference>
<organism evidence="5 6">
    <name type="scientific">Dysosmobacter welbionis</name>
    <dbReference type="NCBI Taxonomy" id="2093857"/>
    <lineage>
        <taxon>Bacteria</taxon>
        <taxon>Bacillati</taxon>
        <taxon>Bacillota</taxon>
        <taxon>Clostridia</taxon>
        <taxon>Eubacteriales</taxon>
        <taxon>Oscillospiraceae</taxon>
        <taxon>Dysosmobacter</taxon>
    </lineage>
</organism>
<keyword evidence="3" id="KW-0804">Transcription</keyword>
<keyword evidence="1" id="KW-0805">Transcription regulation</keyword>
<evidence type="ECO:0000313" key="5">
    <source>
        <dbReference type="EMBL" id="QCI60282.1"/>
    </source>
</evidence>
<evidence type="ECO:0000259" key="4">
    <source>
        <dbReference type="PROSITE" id="PS50995"/>
    </source>
</evidence>
<dbReference type="InterPro" id="IPR036388">
    <property type="entry name" value="WH-like_DNA-bd_sf"/>
</dbReference>
<dbReference type="PROSITE" id="PS50995">
    <property type="entry name" value="HTH_MARR_2"/>
    <property type="match status" value="1"/>
</dbReference>
<evidence type="ECO:0000256" key="2">
    <source>
        <dbReference type="ARBA" id="ARBA00023125"/>
    </source>
</evidence>